<evidence type="ECO:0000259" key="1">
    <source>
        <dbReference type="Pfam" id="PF12728"/>
    </source>
</evidence>
<dbReference type="Proteomes" id="UP000252733">
    <property type="component" value="Unassembled WGS sequence"/>
</dbReference>
<evidence type="ECO:0000313" key="2">
    <source>
        <dbReference type="EMBL" id="RCW39037.1"/>
    </source>
</evidence>
<dbReference type="InterPro" id="IPR009061">
    <property type="entry name" value="DNA-bd_dom_put_sf"/>
</dbReference>
<feature type="domain" description="Helix-turn-helix" evidence="1">
    <location>
        <begin position="85"/>
        <end position="134"/>
    </location>
</feature>
<dbReference type="Pfam" id="PF12728">
    <property type="entry name" value="HTH_17"/>
    <property type="match status" value="1"/>
</dbReference>
<accession>A0A368VCM9</accession>
<name>A0A368VCM9_9BACT</name>
<dbReference type="InterPro" id="IPR041657">
    <property type="entry name" value="HTH_17"/>
</dbReference>
<sequence>MLNFTFFNPPTRIKSGVALGLCNPLQPIILSSVSHICCISNFIGKIMSIQIVTTEELRLFKEDLITEIRAILEETSTNSTDGRKWMRSAQVKELLSISSGTLQNLRVNGTLPFTRINGVIYYNKDDIDALLNQNMVR</sequence>
<dbReference type="EMBL" id="QPIZ01000002">
    <property type="protein sequence ID" value="RCW39037.1"/>
    <property type="molecule type" value="Genomic_DNA"/>
</dbReference>
<protein>
    <submittedName>
        <fullName evidence="2">Helix-turn-helix protein</fullName>
    </submittedName>
</protein>
<keyword evidence="3" id="KW-1185">Reference proteome</keyword>
<dbReference type="PANTHER" id="PTHR34585:SF22">
    <property type="entry name" value="HELIX-TURN-HELIX DOMAIN-CONTAINING PROTEIN"/>
    <property type="match status" value="1"/>
</dbReference>
<dbReference type="SUPFAM" id="SSF46955">
    <property type="entry name" value="Putative DNA-binding domain"/>
    <property type="match status" value="1"/>
</dbReference>
<dbReference type="PANTHER" id="PTHR34585">
    <property type="match status" value="1"/>
</dbReference>
<comment type="caution">
    <text evidence="2">The sequence shown here is derived from an EMBL/GenBank/DDBJ whole genome shotgun (WGS) entry which is preliminary data.</text>
</comment>
<organism evidence="2 3">
    <name type="scientific">Marinilabilia salmonicolor</name>
    <dbReference type="NCBI Taxonomy" id="989"/>
    <lineage>
        <taxon>Bacteria</taxon>
        <taxon>Pseudomonadati</taxon>
        <taxon>Bacteroidota</taxon>
        <taxon>Bacteroidia</taxon>
        <taxon>Marinilabiliales</taxon>
        <taxon>Marinilabiliaceae</taxon>
        <taxon>Marinilabilia</taxon>
    </lineage>
</organism>
<gene>
    <name evidence="2" type="ORF">DFO77_102192</name>
</gene>
<proteinExistence type="predicted"/>
<evidence type="ECO:0000313" key="3">
    <source>
        <dbReference type="Proteomes" id="UP000252733"/>
    </source>
</evidence>
<reference evidence="2 3" key="1">
    <citation type="submission" date="2018-07" db="EMBL/GenBank/DDBJ databases">
        <title>Freshwater and sediment microbial communities from various areas in North America, analyzing microbe dynamics in response to fracking.</title>
        <authorList>
            <person name="Lamendella R."/>
        </authorList>
    </citation>
    <scope>NUCLEOTIDE SEQUENCE [LARGE SCALE GENOMIC DNA]</scope>
    <source>
        <strain evidence="2 3">160A</strain>
    </source>
</reference>
<dbReference type="AlphaFoldDB" id="A0A368VCM9"/>